<dbReference type="InterPro" id="IPR002081">
    <property type="entry name" value="Cryptochrome/DNA_photolyase_1"/>
</dbReference>
<dbReference type="InterPro" id="IPR005101">
    <property type="entry name" value="Cryptochr/Photolyase_FAD-bd"/>
</dbReference>
<dbReference type="EMBL" id="JBHTJZ010000008">
    <property type="protein sequence ID" value="MFD0959274.1"/>
    <property type="molecule type" value="Genomic_DNA"/>
</dbReference>
<dbReference type="NCBIfam" id="TIGR02765">
    <property type="entry name" value="crypto_DASH"/>
    <property type="match status" value="1"/>
</dbReference>
<evidence type="ECO:0000256" key="5">
    <source>
        <dbReference type="ARBA" id="ARBA00022991"/>
    </source>
</evidence>
<comment type="function">
    <text evidence="6">May have a photoreceptor function.</text>
</comment>
<dbReference type="Pfam" id="PF00875">
    <property type="entry name" value="DNA_photolyase"/>
    <property type="match status" value="1"/>
</dbReference>
<evidence type="ECO:0000256" key="1">
    <source>
        <dbReference type="ARBA" id="ARBA00005862"/>
    </source>
</evidence>
<dbReference type="PANTHER" id="PTHR11455">
    <property type="entry name" value="CRYPTOCHROME"/>
    <property type="match status" value="1"/>
</dbReference>
<keyword evidence="3 6" id="KW-0285">Flavoprotein</keyword>
<organism evidence="8 9">
    <name type="scientific">Paenibacillus chungangensis</name>
    <dbReference type="NCBI Taxonomy" id="696535"/>
    <lineage>
        <taxon>Bacteria</taxon>
        <taxon>Bacillati</taxon>
        <taxon>Bacillota</taxon>
        <taxon>Bacilli</taxon>
        <taxon>Bacillales</taxon>
        <taxon>Paenibacillaceae</taxon>
        <taxon>Paenibacillus</taxon>
    </lineage>
</organism>
<reference evidence="9" key="1">
    <citation type="journal article" date="2019" name="Int. J. Syst. Evol. Microbiol.">
        <title>The Global Catalogue of Microorganisms (GCM) 10K type strain sequencing project: providing services to taxonomists for standard genome sequencing and annotation.</title>
        <authorList>
            <consortium name="The Broad Institute Genomics Platform"/>
            <consortium name="The Broad Institute Genome Sequencing Center for Infectious Disease"/>
            <person name="Wu L."/>
            <person name="Ma J."/>
        </authorList>
    </citation>
    <scope>NUCLEOTIDE SEQUENCE [LARGE SCALE GENOMIC DNA]</scope>
    <source>
        <strain evidence="9">CCUG 59129</strain>
    </source>
</reference>
<dbReference type="SUPFAM" id="SSF48173">
    <property type="entry name" value="Cryptochrome/photolyase FAD-binding domain"/>
    <property type="match status" value="1"/>
</dbReference>
<dbReference type="Pfam" id="PF03441">
    <property type="entry name" value="FAD_binding_7"/>
    <property type="match status" value="1"/>
</dbReference>
<accession>A0ABW3HP44</accession>
<evidence type="ECO:0000313" key="9">
    <source>
        <dbReference type="Proteomes" id="UP001596989"/>
    </source>
</evidence>
<evidence type="ECO:0000256" key="2">
    <source>
        <dbReference type="ARBA" id="ARBA00017881"/>
    </source>
</evidence>
<dbReference type="SUPFAM" id="SSF52425">
    <property type="entry name" value="Cryptochrome/photolyase, N-terminal domain"/>
    <property type="match status" value="1"/>
</dbReference>
<comment type="caution">
    <text evidence="8">The sequence shown here is derived from an EMBL/GenBank/DDBJ whole genome shotgun (WGS) entry which is preliminary data.</text>
</comment>
<dbReference type="InterPro" id="IPR014133">
    <property type="entry name" value="Cry_DASH"/>
</dbReference>
<dbReference type="RefSeq" id="WP_377563346.1">
    <property type="nucleotide sequence ID" value="NZ_JBHTJZ010000008.1"/>
</dbReference>
<dbReference type="Gene3D" id="1.25.40.80">
    <property type="match status" value="1"/>
</dbReference>
<dbReference type="PANTHER" id="PTHR11455:SF22">
    <property type="entry name" value="CRYPTOCHROME DASH"/>
    <property type="match status" value="1"/>
</dbReference>
<evidence type="ECO:0000313" key="8">
    <source>
        <dbReference type="EMBL" id="MFD0959274.1"/>
    </source>
</evidence>
<evidence type="ECO:0000256" key="3">
    <source>
        <dbReference type="ARBA" id="ARBA00022630"/>
    </source>
</evidence>
<gene>
    <name evidence="8" type="ORF">ACFQ2I_07715</name>
</gene>
<keyword evidence="9" id="KW-1185">Reference proteome</keyword>
<dbReference type="Gene3D" id="3.40.50.620">
    <property type="entry name" value="HUPs"/>
    <property type="match status" value="1"/>
</dbReference>
<keyword evidence="5 6" id="KW-0157">Chromophore</keyword>
<feature type="domain" description="Photolyase/cryptochrome alpha/beta" evidence="7">
    <location>
        <begin position="3"/>
        <end position="135"/>
    </location>
</feature>
<protein>
    <recommendedName>
        <fullName evidence="2 6">Cryptochrome DASH</fullName>
    </recommendedName>
</protein>
<evidence type="ECO:0000256" key="6">
    <source>
        <dbReference type="RuleBase" id="RU367151"/>
    </source>
</evidence>
<dbReference type="InterPro" id="IPR014729">
    <property type="entry name" value="Rossmann-like_a/b/a_fold"/>
</dbReference>
<dbReference type="InterPro" id="IPR036134">
    <property type="entry name" value="Crypto/Photolyase_FAD-like_sf"/>
</dbReference>
<comment type="cofactor">
    <cofactor evidence="6">
        <name>(6R)-5,10-methylene-5,6,7,8-tetrahydrofolate</name>
        <dbReference type="ChEBI" id="CHEBI:15636"/>
    </cofactor>
    <text evidence="6">Binds 1 5,10-methenyltetrahydrofolate (MTHF) per subunit.</text>
</comment>
<evidence type="ECO:0000256" key="4">
    <source>
        <dbReference type="ARBA" id="ARBA00022827"/>
    </source>
</evidence>
<dbReference type="InterPro" id="IPR036155">
    <property type="entry name" value="Crypto/Photolyase_N_sf"/>
</dbReference>
<evidence type="ECO:0000259" key="7">
    <source>
        <dbReference type="PROSITE" id="PS51645"/>
    </source>
</evidence>
<comment type="cofactor">
    <cofactor evidence="6">
        <name>FAD</name>
        <dbReference type="ChEBI" id="CHEBI:57692"/>
    </cofactor>
    <text evidence="6">Binds 1 FAD per subunit.</text>
</comment>
<name>A0ABW3HP44_9BACL</name>
<dbReference type="PRINTS" id="PR00147">
    <property type="entry name" value="DNAPHOTLYASE"/>
</dbReference>
<dbReference type="Proteomes" id="UP001596989">
    <property type="component" value="Unassembled WGS sequence"/>
</dbReference>
<keyword evidence="4 6" id="KW-0274">FAD</keyword>
<sequence>MRKCAIVWFRNDLRVHDHEPLAQAAASGLPVVGLYCFDPRQYGKTAYGFPKTGRHRARFIRESVAVLRTNLNKLGIPLLVRQGRPEEVLTDISASVAISELHYHHEWGSEEREAVRFIHASHPFIRIHVYYGHNLIHPEDLPIPVKDMPVVYSMFRRRVEGAMPVRTMIGIPAPATNHPGFELEEGELPSDNSLGITAEACEPAFRGGSHEGRQRLRHYFFDTGRLRVYKDTRNGLLHRDDTSKLSPYLAHGCLSPRYVYEQVKAAEAEWSGNDSTRLLVAELLWRDYFWLLHGKLGNRIFSERGLTDYGIPWSRDERLVDAWLNGRTGYPLVDACMTELRRTGFLSNRGRQNVASFLTKNLGVDWRIGAEWFESCLIDYDVSLNYGNWCYCSGVGTDHMPYRVFNVMKQGREYDPYGQYAKRWLPMLRDVPAEQVYEVHELTLIEQAACGIELGTDYPYPIVDLSASARDYKDRLHKAMNQ</sequence>
<dbReference type="InterPro" id="IPR006050">
    <property type="entry name" value="DNA_photolyase_N"/>
</dbReference>
<comment type="similarity">
    <text evidence="1 6">Belongs to the DNA photolyase class-1 family.</text>
</comment>
<dbReference type="PROSITE" id="PS51645">
    <property type="entry name" value="PHR_CRY_ALPHA_BETA"/>
    <property type="match status" value="1"/>
</dbReference>
<proteinExistence type="inferred from homology"/>
<dbReference type="Gene3D" id="1.10.579.10">
    <property type="entry name" value="DNA Cyclobutane Dipyrimidine Photolyase, subunit A, domain 3"/>
    <property type="match status" value="1"/>
</dbReference>